<protein>
    <submittedName>
        <fullName evidence="1">Excinuclease ABC subunit C</fullName>
    </submittedName>
</protein>
<dbReference type="EMBL" id="LOMO01000110">
    <property type="protein sequence ID" value="KXY38621.1"/>
    <property type="molecule type" value="Genomic_DNA"/>
</dbReference>
<reference evidence="1 2" key="1">
    <citation type="submission" date="2015-12" db="EMBL/GenBank/DDBJ databases">
        <title>Bacillus cereus Group isolate.</title>
        <authorList>
            <person name="Kovac J."/>
        </authorList>
    </citation>
    <scope>NUCLEOTIDE SEQUENCE [LARGE SCALE GENOMIC DNA]</scope>
    <source>
        <strain evidence="1 2">FSL K6-0073</strain>
    </source>
</reference>
<comment type="caution">
    <text evidence="1">The sequence shown here is derived from an EMBL/GenBank/DDBJ whole genome shotgun (WGS) entry which is preliminary data.</text>
</comment>
<proteinExistence type="predicted"/>
<accession>A0A9X0MG43</accession>
<evidence type="ECO:0000313" key="1">
    <source>
        <dbReference type="EMBL" id="KXY38621.1"/>
    </source>
</evidence>
<sequence>RVLAHFNSYSNIEEYVHLFNKVAYLIEDSLLKRSLLQVTYMIKYKPVLNKEVQKEFPELYTQYIKQTNKKSMLLEIDEAKEKGDELKNKLVKLVGGKTMFYDIISLLNNGYNYHVLAKVLNIELQTLIIIKEHRNKFPIPHNYKRTIKHQDIMYALSGKKNLSTSRLNT</sequence>
<dbReference type="RefSeq" id="WP_061663441.1">
    <property type="nucleotide sequence ID" value="NZ_LOMO01000110.1"/>
</dbReference>
<name>A0A9X0MG43_BACCE</name>
<evidence type="ECO:0000313" key="2">
    <source>
        <dbReference type="Proteomes" id="UP000075476"/>
    </source>
</evidence>
<dbReference type="Proteomes" id="UP000075476">
    <property type="component" value="Unassembled WGS sequence"/>
</dbReference>
<gene>
    <name evidence="1" type="ORF">AT268_15050</name>
</gene>
<organism evidence="1 2">
    <name type="scientific">Bacillus cereus</name>
    <dbReference type="NCBI Taxonomy" id="1396"/>
    <lineage>
        <taxon>Bacteria</taxon>
        <taxon>Bacillati</taxon>
        <taxon>Bacillota</taxon>
        <taxon>Bacilli</taxon>
        <taxon>Bacillales</taxon>
        <taxon>Bacillaceae</taxon>
        <taxon>Bacillus</taxon>
        <taxon>Bacillus cereus group</taxon>
    </lineage>
</organism>
<dbReference type="AlphaFoldDB" id="A0A9X0MG43"/>
<feature type="non-terminal residue" evidence="1">
    <location>
        <position position="1"/>
    </location>
</feature>